<dbReference type="EMBL" id="OZ022407">
    <property type="protein sequence ID" value="CAK9438748.1"/>
    <property type="molecule type" value="Genomic_DNA"/>
</dbReference>
<organism evidence="2 3">
    <name type="scientific">Lodderomyces beijingensis</name>
    <dbReference type="NCBI Taxonomy" id="1775926"/>
    <lineage>
        <taxon>Eukaryota</taxon>
        <taxon>Fungi</taxon>
        <taxon>Dikarya</taxon>
        <taxon>Ascomycota</taxon>
        <taxon>Saccharomycotina</taxon>
        <taxon>Pichiomycetes</taxon>
        <taxon>Debaryomycetaceae</taxon>
        <taxon>Candida/Lodderomyces clade</taxon>
        <taxon>Lodderomyces</taxon>
    </lineage>
</organism>
<evidence type="ECO:0000313" key="2">
    <source>
        <dbReference type="EMBL" id="CAK9438748.1"/>
    </source>
</evidence>
<feature type="region of interest" description="Disordered" evidence="1">
    <location>
        <begin position="251"/>
        <end position="286"/>
    </location>
</feature>
<feature type="region of interest" description="Disordered" evidence="1">
    <location>
        <begin position="92"/>
        <end position="116"/>
    </location>
</feature>
<feature type="compositionally biased region" description="Pro residues" evidence="1">
    <location>
        <begin position="96"/>
        <end position="105"/>
    </location>
</feature>
<evidence type="ECO:0000313" key="3">
    <source>
        <dbReference type="Proteomes" id="UP001497383"/>
    </source>
</evidence>
<dbReference type="Proteomes" id="UP001497383">
    <property type="component" value="Chromosome 3"/>
</dbReference>
<dbReference type="RefSeq" id="XP_066829910.1">
    <property type="nucleotide sequence ID" value="XM_066973030.1"/>
</dbReference>
<proteinExistence type="predicted"/>
<feature type="compositionally biased region" description="Basic and acidic residues" evidence="1">
    <location>
        <begin position="275"/>
        <end position="285"/>
    </location>
</feature>
<gene>
    <name evidence="2" type="ORF">LODBEIA_P29720</name>
</gene>
<reference evidence="2 3" key="1">
    <citation type="submission" date="2024-03" db="EMBL/GenBank/DDBJ databases">
        <authorList>
            <person name="Brejova B."/>
        </authorList>
    </citation>
    <scope>NUCLEOTIDE SEQUENCE [LARGE SCALE GENOMIC DNA]</scope>
    <source>
        <strain evidence="2 3">CBS 14171</strain>
    </source>
</reference>
<sequence length="356" mass="40614">MSITTLEPPSSKSIAIQIKLNNDIIQKLKTSPAKLIVRDGNYFLKVAEEYPCVRLPENSNVDIYSGSSYQGRVSTKLTVVSDSRRMNQIKTATPLTPTPRTPTPLSPSIRSPKPAPAVQTPLKSISAVYEGSNNPFKIGANDPREVVTKKFVYLLSLGPISYQAICRLMDFAEIGDLLEEHAEGYQAQNCPDMFPYRDEGNFLYILKDKTYKQLIPIDWDYKENEQPLVVDNINSALSRLGYSKTHPVRKKILSPTRPKKEAPPPPQPSQTPAADEVKSKPRSGNDNKYYQELALSFKSKYQEYSLLYAQLKSHNSDKDKLIKLVELHNLLREWKGKLWDYDRKLKEIKRRKVIHY</sequence>
<dbReference type="GeneID" id="92208168"/>
<name>A0ABP0ZM73_9ASCO</name>
<keyword evidence="3" id="KW-1185">Reference proteome</keyword>
<evidence type="ECO:0000256" key="1">
    <source>
        <dbReference type="SAM" id="MobiDB-lite"/>
    </source>
</evidence>
<protein>
    <submittedName>
        <fullName evidence="2">Uncharacterized protein</fullName>
    </submittedName>
</protein>
<accession>A0ABP0ZM73</accession>